<dbReference type="PATRIC" id="fig|1813736.3.peg.4139"/>
<accession>A0A143PRD6</accession>
<dbReference type="KEGG" id="abac:LuPra_03919"/>
<name>A0A143PRD6_LUTPR</name>
<evidence type="ECO:0000256" key="1">
    <source>
        <dbReference type="SAM" id="Phobius"/>
    </source>
</evidence>
<reference evidence="3" key="2">
    <citation type="submission" date="2016-04" db="EMBL/GenBank/DDBJ databases">
        <title>First Complete Genome Sequence of a Subdivision 6 Acidobacterium.</title>
        <authorList>
            <person name="Huang S."/>
            <person name="Vieira S."/>
            <person name="Bunk B."/>
            <person name="Riedel T."/>
            <person name="Sproeer C."/>
            <person name="Overmann J."/>
        </authorList>
    </citation>
    <scope>NUCLEOTIDE SEQUENCE [LARGE SCALE GENOMIC DNA]</scope>
    <source>
        <strain evidence="3">DSM 100886 HEG_-6_39</strain>
    </source>
</reference>
<evidence type="ECO:0000313" key="2">
    <source>
        <dbReference type="EMBL" id="AMY10680.1"/>
    </source>
</evidence>
<keyword evidence="1" id="KW-1133">Transmembrane helix</keyword>
<organism evidence="2 3">
    <name type="scientific">Luteitalea pratensis</name>
    <dbReference type="NCBI Taxonomy" id="1855912"/>
    <lineage>
        <taxon>Bacteria</taxon>
        <taxon>Pseudomonadati</taxon>
        <taxon>Acidobacteriota</taxon>
        <taxon>Vicinamibacteria</taxon>
        <taxon>Vicinamibacterales</taxon>
        <taxon>Vicinamibacteraceae</taxon>
        <taxon>Luteitalea</taxon>
    </lineage>
</organism>
<dbReference type="Proteomes" id="UP000076079">
    <property type="component" value="Chromosome"/>
</dbReference>
<dbReference type="InterPro" id="IPR010406">
    <property type="entry name" value="DUF1003"/>
</dbReference>
<dbReference type="EMBL" id="CP015136">
    <property type="protein sequence ID" value="AMY10680.1"/>
    <property type="molecule type" value="Genomic_DNA"/>
</dbReference>
<dbReference type="RefSeq" id="WP_157899426.1">
    <property type="nucleotide sequence ID" value="NZ_CP015136.1"/>
</dbReference>
<feature type="transmembrane region" description="Helical" evidence="1">
    <location>
        <begin position="47"/>
        <end position="70"/>
    </location>
</feature>
<evidence type="ECO:0000313" key="3">
    <source>
        <dbReference type="Proteomes" id="UP000076079"/>
    </source>
</evidence>
<proteinExistence type="predicted"/>
<dbReference type="STRING" id="1855912.LuPra_03919"/>
<dbReference type="Pfam" id="PF06210">
    <property type="entry name" value="DUF1003"/>
    <property type="match status" value="1"/>
</dbReference>
<keyword evidence="1" id="KW-0472">Membrane</keyword>
<dbReference type="AlphaFoldDB" id="A0A143PRD6"/>
<feature type="transmembrane region" description="Helical" evidence="1">
    <location>
        <begin position="82"/>
        <end position="102"/>
    </location>
</feature>
<dbReference type="OrthoDB" id="9795736at2"/>
<gene>
    <name evidence="2" type="ORF">LuPra_03919</name>
</gene>
<reference evidence="2 3" key="1">
    <citation type="journal article" date="2016" name="Genome Announc.">
        <title>First Complete Genome Sequence of a Subdivision 6 Acidobacterium Strain.</title>
        <authorList>
            <person name="Huang S."/>
            <person name="Vieira S."/>
            <person name="Bunk B."/>
            <person name="Riedel T."/>
            <person name="Sproer C."/>
            <person name="Overmann J."/>
        </authorList>
    </citation>
    <scope>NUCLEOTIDE SEQUENCE [LARGE SCALE GENOMIC DNA]</scope>
    <source>
        <strain evidence="3">DSM 100886 HEG_-6_39</strain>
    </source>
</reference>
<keyword evidence="1" id="KW-0812">Transmembrane</keyword>
<keyword evidence="3" id="KW-1185">Reference proteome</keyword>
<sequence length="176" mass="19291">MTTLSTPLATAPGNAEDPIVRNTRAVALLAKRSALQRSAFALVCDRVTYSVGTTASLILHALWFSCWVTANAVLPTPFDPFPFSLLTSIVSLEAIFLSLFVLNSQNRLTRDSDQRAQIDLQVNLLAEQEMTLVLRMLRDLCARADIAVPEGLTELLHEVDVEKVAATVARELPEQS</sequence>
<protein>
    <submittedName>
        <fullName evidence="2">Putative membrane protein</fullName>
    </submittedName>
</protein>